<dbReference type="SUPFAM" id="SSF109854">
    <property type="entry name" value="DinB/YfiT-like putative metalloenzymes"/>
    <property type="match status" value="1"/>
</dbReference>
<dbReference type="OrthoDB" id="5185819at2"/>
<organism evidence="1 2">
    <name type="scientific">Acrocarpospora macrocephala</name>
    <dbReference type="NCBI Taxonomy" id="150177"/>
    <lineage>
        <taxon>Bacteria</taxon>
        <taxon>Bacillati</taxon>
        <taxon>Actinomycetota</taxon>
        <taxon>Actinomycetes</taxon>
        <taxon>Streptosporangiales</taxon>
        <taxon>Streptosporangiaceae</taxon>
        <taxon>Acrocarpospora</taxon>
    </lineage>
</organism>
<dbReference type="NCBIfam" id="TIGR03083">
    <property type="entry name" value="maleylpyruvate isomerase family mycothiol-dependent enzyme"/>
    <property type="match status" value="1"/>
</dbReference>
<dbReference type="Proteomes" id="UP000331127">
    <property type="component" value="Unassembled WGS sequence"/>
</dbReference>
<dbReference type="InterPro" id="IPR017520">
    <property type="entry name" value="CHP03086"/>
</dbReference>
<dbReference type="NCBIfam" id="TIGR03086">
    <property type="entry name" value="TIGR03086 family metal-binding protein"/>
    <property type="match status" value="1"/>
</dbReference>
<sequence length="193" mass="21646">MALSDRPAERHRQVAGLFTDRVRGTRSWDVPSPVADWAARDVVRHLTEWFPGFLASGAGIELPHGPSVDENPVLAWQIHCDGVQTVLDDPETAHRELTNPHIGRLPLATAIDRFYTADVFMHTWDLSRATGQDDRLDSDLCAQLLSEMEQMEQVIRSSGQYGARVEVPDGADTQTKLLGFIGRDPFWSERSNR</sequence>
<comment type="caution">
    <text evidence="1">The sequence shown here is derived from an EMBL/GenBank/DDBJ whole genome shotgun (WGS) entry which is preliminary data.</text>
</comment>
<proteinExistence type="predicted"/>
<gene>
    <name evidence="1" type="ORF">Amac_102490</name>
</gene>
<name>A0A5M3XAW7_9ACTN</name>
<protein>
    <recommendedName>
        <fullName evidence="3">TIGR03086 family protein</fullName>
    </recommendedName>
</protein>
<dbReference type="AlphaFoldDB" id="A0A5M3XAW7"/>
<dbReference type="EMBL" id="BLAE01000109">
    <property type="protein sequence ID" value="GES16651.1"/>
    <property type="molecule type" value="Genomic_DNA"/>
</dbReference>
<evidence type="ECO:0008006" key="3">
    <source>
        <dbReference type="Google" id="ProtNLM"/>
    </source>
</evidence>
<dbReference type="RefSeq" id="WP_155361652.1">
    <property type="nucleotide sequence ID" value="NZ_BAAAHL010000024.1"/>
</dbReference>
<evidence type="ECO:0000313" key="2">
    <source>
        <dbReference type="Proteomes" id="UP000331127"/>
    </source>
</evidence>
<dbReference type="InterPro" id="IPR034660">
    <property type="entry name" value="DinB/YfiT-like"/>
</dbReference>
<accession>A0A5M3XAW7</accession>
<keyword evidence="2" id="KW-1185">Reference proteome</keyword>
<reference evidence="1 2" key="1">
    <citation type="submission" date="2019-10" db="EMBL/GenBank/DDBJ databases">
        <title>Whole genome shotgun sequence of Acrocarpospora macrocephala NBRC 16266.</title>
        <authorList>
            <person name="Ichikawa N."/>
            <person name="Kimura A."/>
            <person name="Kitahashi Y."/>
            <person name="Komaki H."/>
            <person name="Oguchi A."/>
        </authorList>
    </citation>
    <scope>NUCLEOTIDE SEQUENCE [LARGE SCALE GENOMIC DNA]</scope>
    <source>
        <strain evidence="1 2">NBRC 16266</strain>
    </source>
</reference>
<dbReference type="InterPro" id="IPR017517">
    <property type="entry name" value="Maleyloyr_isom"/>
</dbReference>
<evidence type="ECO:0000313" key="1">
    <source>
        <dbReference type="EMBL" id="GES16651.1"/>
    </source>
</evidence>